<dbReference type="PANTHER" id="PTHR43706:SF47">
    <property type="entry name" value="EXTERNAL NADH-UBIQUINONE OXIDOREDUCTASE 1, MITOCHONDRIAL-RELATED"/>
    <property type="match status" value="1"/>
</dbReference>
<organism evidence="11 12">
    <name type="scientific">Parathalassolituus penaei</name>
    <dbReference type="NCBI Taxonomy" id="2997323"/>
    <lineage>
        <taxon>Bacteria</taxon>
        <taxon>Pseudomonadati</taxon>
        <taxon>Pseudomonadota</taxon>
        <taxon>Gammaproteobacteria</taxon>
        <taxon>Oceanospirillales</taxon>
        <taxon>Oceanospirillaceae</taxon>
        <taxon>Parathalassolituus</taxon>
    </lineage>
</organism>
<comment type="similarity">
    <text evidence="1">Belongs to the NADH dehydrogenase family.</text>
</comment>
<evidence type="ECO:0000256" key="8">
    <source>
        <dbReference type="ARBA" id="ARBA00047599"/>
    </source>
</evidence>
<keyword evidence="3" id="KW-0285">Flavoprotein</keyword>
<keyword evidence="7" id="KW-0520">NAD</keyword>
<name>A0A9X3IT27_9GAMM</name>
<dbReference type="InterPro" id="IPR054585">
    <property type="entry name" value="NDH2-like_C"/>
</dbReference>
<proteinExistence type="inferred from homology"/>
<keyword evidence="5" id="KW-0809">Transit peptide</keyword>
<dbReference type="InterPro" id="IPR045024">
    <property type="entry name" value="NDH-2"/>
</dbReference>
<dbReference type="GO" id="GO:0050136">
    <property type="term" value="F:NADH dehydrogenase (quinone) (non-electrogenic) activity"/>
    <property type="evidence" value="ECO:0007669"/>
    <property type="project" value="UniProtKB-EC"/>
</dbReference>
<evidence type="ECO:0000256" key="4">
    <source>
        <dbReference type="ARBA" id="ARBA00022827"/>
    </source>
</evidence>
<dbReference type="AlphaFoldDB" id="A0A9X3IT27"/>
<dbReference type="InterPro" id="IPR036188">
    <property type="entry name" value="FAD/NAD-bd_sf"/>
</dbReference>
<keyword evidence="4" id="KW-0274">FAD</keyword>
<keyword evidence="6" id="KW-0560">Oxidoreductase</keyword>
<dbReference type="Pfam" id="PF07992">
    <property type="entry name" value="Pyr_redox_2"/>
    <property type="match status" value="1"/>
</dbReference>
<feature type="domain" description="External alternative NADH-ubiquinone oxidoreductase-like C-terminal" evidence="10">
    <location>
        <begin position="358"/>
        <end position="411"/>
    </location>
</feature>
<keyword evidence="12" id="KW-1185">Reference proteome</keyword>
<evidence type="ECO:0000256" key="7">
    <source>
        <dbReference type="ARBA" id="ARBA00023027"/>
    </source>
</evidence>
<dbReference type="Proteomes" id="UP001150830">
    <property type="component" value="Unassembled WGS sequence"/>
</dbReference>
<evidence type="ECO:0000256" key="3">
    <source>
        <dbReference type="ARBA" id="ARBA00022630"/>
    </source>
</evidence>
<feature type="domain" description="FAD/NAD(P)-binding" evidence="9">
    <location>
        <begin position="11"/>
        <end position="334"/>
    </location>
</feature>
<evidence type="ECO:0000256" key="5">
    <source>
        <dbReference type="ARBA" id="ARBA00022946"/>
    </source>
</evidence>
<comment type="caution">
    <text evidence="11">The sequence shown here is derived from an EMBL/GenBank/DDBJ whole genome shotgun (WGS) entry which is preliminary data.</text>
</comment>
<sequence>MTDNTPSRTPRVIIVGAGFAGLQLAKKLGKRRKGEPALDVILLDKNNHHTFQPLLYQVATGGLEPDSISYPIRRALRGVSNVKFQMGEVKMVDTTAKRVTTESGDLDYDYLVLATGSTNNFFQFDSTSNQLLPLKSVPDALNIRNFILQNLEQVTHTQDPNQQTELMNIAIIGGGPAGVELAGALGEMKRHVLPKDFPNFDFSRMSITVFEAAPRLLGAMSQEASDNTKRYLEDIGVEVRVGAKVDSYDSKRLLLADGSEFPARSVIWTAGVKGNPVEGISQELINPGRRIQIDQWFRVRGMADVFALGDCAACQTDKDPRGLPMMAAVAMDQAAWLGEVFAQMVSGKEVEPYVFNSKGTMATIGRNRAVVDLPRWKFHGPFAWFVWMFIHILSLIGFRNKLVTLVDWLFNYVNYDRPLNAIHQRYQRPGIEDSDFKTS</sequence>
<evidence type="ECO:0000256" key="2">
    <source>
        <dbReference type="ARBA" id="ARBA00012637"/>
    </source>
</evidence>
<dbReference type="PRINTS" id="PR00411">
    <property type="entry name" value="PNDRDTASEI"/>
</dbReference>
<evidence type="ECO:0000256" key="6">
    <source>
        <dbReference type="ARBA" id="ARBA00023002"/>
    </source>
</evidence>
<dbReference type="Gene3D" id="3.50.50.100">
    <property type="match status" value="1"/>
</dbReference>
<protein>
    <recommendedName>
        <fullName evidence="2">NADH:ubiquinone reductase (non-electrogenic)</fullName>
        <ecNumber evidence="2">1.6.5.9</ecNumber>
    </recommendedName>
</protein>
<evidence type="ECO:0000313" key="11">
    <source>
        <dbReference type="EMBL" id="MCY0967042.1"/>
    </source>
</evidence>
<comment type="catalytic activity">
    <reaction evidence="8">
        <text>a quinone + NADH + H(+) = a quinol + NAD(+)</text>
        <dbReference type="Rhea" id="RHEA:46160"/>
        <dbReference type="ChEBI" id="CHEBI:15378"/>
        <dbReference type="ChEBI" id="CHEBI:24646"/>
        <dbReference type="ChEBI" id="CHEBI:57540"/>
        <dbReference type="ChEBI" id="CHEBI:57945"/>
        <dbReference type="ChEBI" id="CHEBI:132124"/>
        <dbReference type="EC" id="1.6.5.9"/>
    </reaction>
</comment>
<accession>A0A9X3IT27</accession>
<evidence type="ECO:0000259" key="10">
    <source>
        <dbReference type="Pfam" id="PF22366"/>
    </source>
</evidence>
<dbReference type="InterPro" id="IPR023753">
    <property type="entry name" value="FAD/NAD-binding_dom"/>
</dbReference>
<dbReference type="PRINTS" id="PR00368">
    <property type="entry name" value="FADPNR"/>
</dbReference>
<dbReference type="PANTHER" id="PTHR43706">
    <property type="entry name" value="NADH DEHYDROGENASE"/>
    <property type="match status" value="1"/>
</dbReference>
<reference evidence="11" key="1">
    <citation type="submission" date="2022-11" db="EMBL/GenBank/DDBJ databases">
        <title>Parathalassolutuus dongxingensis gen. nov., sp. nov., a novel member of family Oceanospirillaceae isolated from a coastal shrimp pond in Guangxi, China.</title>
        <authorList>
            <person name="Chen H."/>
        </authorList>
    </citation>
    <scope>NUCLEOTIDE SEQUENCE</scope>
    <source>
        <strain evidence="11">G-43</strain>
    </source>
</reference>
<evidence type="ECO:0000259" key="9">
    <source>
        <dbReference type="Pfam" id="PF07992"/>
    </source>
</evidence>
<dbReference type="EMBL" id="JAPNOA010000058">
    <property type="protein sequence ID" value="MCY0967042.1"/>
    <property type="molecule type" value="Genomic_DNA"/>
</dbReference>
<gene>
    <name evidence="11" type="ORF">OUO13_17830</name>
</gene>
<dbReference type="SUPFAM" id="SSF51905">
    <property type="entry name" value="FAD/NAD(P)-binding domain"/>
    <property type="match status" value="2"/>
</dbReference>
<evidence type="ECO:0000256" key="1">
    <source>
        <dbReference type="ARBA" id="ARBA00005272"/>
    </source>
</evidence>
<dbReference type="Pfam" id="PF22366">
    <property type="entry name" value="NDH2_C"/>
    <property type="match status" value="1"/>
</dbReference>
<evidence type="ECO:0000313" key="12">
    <source>
        <dbReference type="Proteomes" id="UP001150830"/>
    </source>
</evidence>
<dbReference type="RefSeq" id="WP_283175247.1">
    <property type="nucleotide sequence ID" value="NZ_JAPNOA010000058.1"/>
</dbReference>
<dbReference type="EC" id="1.6.5.9" evidence="2"/>